<dbReference type="CDD" id="cd13137">
    <property type="entry name" value="MATE_NorM_like"/>
    <property type="match status" value="1"/>
</dbReference>
<protein>
    <recommendedName>
        <fullName evidence="4">Probable multidrug resistance protein NorM</fullName>
    </recommendedName>
    <alternativeName>
        <fullName evidence="12">Multidrug-efflux transporter</fullName>
    </alternativeName>
</protein>
<dbReference type="Proteomes" id="UP000030012">
    <property type="component" value="Unassembled WGS sequence"/>
</dbReference>
<feature type="transmembrane region" description="Helical" evidence="13">
    <location>
        <begin position="265"/>
        <end position="287"/>
    </location>
</feature>
<sequence length="457" mass="50219">MKEQNEKKLFEGSILKNLLRMSIPTMMGYLFQSAYDLVDLIWIGKISSSAVAAATIFTTIFWTVDILNEIIGTSSVSVISQSYGTGDNEKTTIAIEQTLIFKALVAVIAAILMLIFLKPLIGFFTKDPLVKESALKYGYIRIFFLPIMFSSFTINTAFRCIGDAKKPMIVMIVAAIFNVVLDPLFMFEKIPGTSIPGLNMGIFGAALATVVSTTIAFILALIIFITQEKHIKLNFKRLFKLDWSIDKKLLTIGISSGFQMLSKNLAGIMVLKFVAFYGTASVAAIGIGNKLINFTNMPIVGLSMGSSAIVGQCLGANKIDKAKESAHKAGILGASIMSILAILIFIFPEFIMRIFISNAEVISIGTSMLKIISIGLIAMGATMGVGSVFPGSGYNFPYFIASFIGRWCVQIPVLFIVVKVLNLPILWVWSVFCIADFIEMTVVFIFYKRGKWQRSRV</sequence>
<reference evidence="14 15" key="1">
    <citation type="submission" date="2014-01" db="EMBL/GenBank/DDBJ databases">
        <title>Plasmidome dynamics in the species complex Clostridium novyi sensu lato converts strains of independent lineages into distinctly different pathogens.</title>
        <authorList>
            <person name="Skarin H."/>
            <person name="Segerman B."/>
        </authorList>
    </citation>
    <scope>NUCLEOTIDE SEQUENCE [LARGE SCALE GENOMIC DNA]</scope>
    <source>
        <strain evidence="14 15">4552</strain>
    </source>
</reference>
<dbReference type="GO" id="GO:0015297">
    <property type="term" value="F:antiporter activity"/>
    <property type="evidence" value="ECO:0007669"/>
    <property type="project" value="UniProtKB-KW"/>
</dbReference>
<keyword evidence="10" id="KW-0406">Ion transport</keyword>
<organism evidence="14 15">
    <name type="scientific">Clostridium novyi A str. 4552</name>
    <dbReference type="NCBI Taxonomy" id="1444289"/>
    <lineage>
        <taxon>Bacteria</taxon>
        <taxon>Bacillati</taxon>
        <taxon>Bacillota</taxon>
        <taxon>Clostridia</taxon>
        <taxon>Eubacteriales</taxon>
        <taxon>Clostridiaceae</taxon>
        <taxon>Clostridium</taxon>
    </lineage>
</organism>
<accession>A0A0A0I6J9</accession>
<evidence type="ECO:0000256" key="13">
    <source>
        <dbReference type="SAM" id="Phobius"/>
    </source>
</evidence>
<comment type="subcellular location">
    <subcellularLocation>
        <location evidence="2">Cell membrane</location>
        <topology evidence="2">Multi-pass membrane protein</topology>
    </subcellularLocation>
</comment>
<comment type="caution">
    <text evidence="14">The sequence shown here is derived from an EMBL/GenBank/DDBJ whole genome shotgun (WGS) entry which is preliminary data.</text>
</comment>
<keyword evidence="9 13" id="KW-1133">Transmembrane helix</keyword>
<evidence type="ECO:0000256" key="10">
    <source>
        <dbReference type="ARBA" id="ARBA00023065"/>
    </source>
</evidence>
<evidence type="ECO:0000313" key="14">
    <source>
        <dbReference type="EMBL" id="KGM96482.1"/>
    </source>
</evidence>
<keyword evidence="7" id="KW-1003">Cell membrane</keyword>
<dbReference type="GO" id="GO:0005886">
    <property type="term" value="C:plasma membrane"/>
    <property type="evidence" value="ECO:0007669"/>
    <property type="project" value="UniProtKB-SubCell"/>
</dbReference>
<dbReference type="InterPro" id="IPR002528">
    <property type="entry name" value="MATE_fam"/>
</dbReference>
<name>A0A0A0I6J9_CLONO</name>
<dbReference type="EMBL" id="JENJ01000021">
    <property type="protein sequence ID" value="KGM96482.1"/>
    <property type="molecule type" value="Genomic_DNA"/>
</dbReference>
<dbReference type="OrthoDB" id="9776324at2"/>
<evidence type="ECO:0000256" key="5">
    <source>
        <dbReference type="ARBA" id="ARBA00022448"/>
    </source>
</evidence>
<feature type="transmembrane region" description="Helical" evidence="13">
    <location>
        <begin position="99"/>
        <end position="117"/>
    </location>
</feature>
<comment type="function">
    <text evidence="1">Multidrug efflux pump.</text>
</comment>
<dbReference type="RefSeq" id="WP_039254671.1">
    <property type="nucleotide sequence ID" value="NZ_JENJ01000021.1"/>
</dbReference>
<dbReference type="NCBIfam" id="TIGR00797">
    <property type="entry name" value="matE"/>
    <property type="match status" value="1"/>
</dbReference>
<dbReference type="InterPro" id="IPR050222">
    <property type="entry name" value="MATE_MdtK"/>
</dbReference>
<evidence type="ECO:0000256" key="9">
    <source>
        <dbReference type="ARBA" id="ARBA00022989"/>
    </source>
</evidence>
<evidence type="ECO:0000256" key="3">
    <source>
        <dbReference type="ARBA" id="ARBA00010199"/>
    </source>
</evidence>
<keyword evidence="6" id="KW-0050">Antiport</keyword>
<keyword evidence="5" id="KW-0813">Transport</keyword>
<dbReference type="InterPro" id="IPR048279">
    <property type="entry name" value="MdtK-like"/>
</dbReference>
<feature type="transmembrane region" description="Helical" evidence="13">
    <location>
        <begin position="299"/>
        <end position="317"/>
    </location>
</feature>
<feature type="transmembrane region" description="Helical" evidence="13">
    <location>
        <begin position="169"/>
        <end position="187"/>
    </location>
</feature>
<comment type="similarity">
    <text evidence="3">Belongs to the multi antimicrobial extrusion (MATE) (TC 2.A.66.1) family.</text>
</comment>
<gene>
    <name evidence="14" type="ORF">Z968_06135</name>
</gene>
<feature type="transmembrane region" description="Helical" evidence="13">
    <location>
        <begin position="424"/>
        <end position="447"/>
    </location>
</feature>
<evidence type="ECO:0000256" key="11">
    <source>
        <dbReference type="ARBA" id="ARBA00023136"/>
    </source>
</evidence>
<feature type="transmembrane region" description="Helical" evidence="13">
    <location>
        <begin position="329"/>
        <end position="356"/>
    </location>
</feature>
<dbReference type="GO" id="GO:0042910">
    <property type="term" value="F:xenobiotic transmembrane transporter activity"/>
    <property type="evidence" value="ECO:0007669"/>
    <property type="project" value="InterPro"/>
</dbReference>
<feature type="transmembrane region" description="Helical" evidence="13">
    <location>
        <begin position="396"/>
        <end position="418"/>
    </location>
</feature>
<evidence type="ECO:0000256" key="6">
    <source>
        <dbReference type="ARBA" id="ARBA00022449"/>
    </source>
</evidence>
<dbReference type="PANTHER" id="PTHR43298:SF2">
    <property type="entry name" value="FMN_FAD EXPORTER YEEO-RELATED"/>
    <property type="match status" value="1"/>
</dbReference>
<evidence type="ECO:0000256" key="7">
    <source>
        <dbReference type="ARBA" id="ARBA00022475"/>
    </source>
</evidence>
<evidence type="ECO:0000313" key="15">
    <source>
        <dbReference type="Proteomes" id="UP000030012"/>
    </source>
</evidence>
<evidence type="ECO:0000256" key="2">
    <source>
        <dbReference type="ARBA" id="ARBA00004651"/>
    </source>
</evidence>
<feature type="transmembrane region" description="Helical" evidence="13">
    <location>
        <begin position="202"/>
        <end position="226"/>
    </location>
</feature>
<dbReference type="PIRSF" id="PIRSF006603">
    <property type="entry name" value="DinF"/>
    <property type="match status" value="1"/>
</dbReference>
<keyword evidence="8 13" id="KW-0812">Transmembrane</keyword>
<dbReference type="GO" id="GO:0006811">
    <property type="term" value="P:monoatomic ion transport"/>
    <property type="evidence" value="ECO:0007669"/>
    <property type="project" value="UniProtKB-KW"/>
</dbReference>
<feature type="transmembrane region" description="Helical" evidence="13">
    <location>
        <begin position="368"/>
        <end position="389"/>
    </location>
</feature>
<proteinExistence type="inferred from homology"/>
<evidence type="ECO:0000256" key="4">
    <source>
        <dbReference type="ARBA" id="ARBA00020268"/>
    </source>
</evidence>
<evidence type="ECO:0000256" key="12">
    <source>
        <dbReference type="ARBA" id="ARBA00031636"/>
    </source>
</evidence>
<evidence type="ECO:0000256" key="8">
    <source>
        <dbReference type="ARBA" id="ARBA00022692"/>
    </source>
</evidence>
<dbReference type="Pfam" id="PF01554">
    <property type="entry name" value="MatE"/>
    <property type="match status" value="2"/>
</dbReference>
<dbReference type="PANTHER" id="PTHR43298">
    <property type="entry name" value="MULTIDRUG RESISTANCE PROTEIN NORM-RELATED"/>
    <property type="match status" value="1"/>
</dbReference>
<dbReference type="AlphaFoldDB" id="A0A0A0I6J9"/>
<keyword evidence="11 13" id="KW-0472">Membrane</keyword>
<evidence type="ECO:0000256" key="1">
    <source>
        <dbReference type="ARBA" id="ARBA00003408"/>
    </source>
</evidence>
<feature type="transmembrane region" description="Helical" evidence="13">
    <location>
        <begin position="137"/>
        <end position="157"/>
    </location>
</feature>